<dbReference type="InParanoid" id="D8LDG8"/>
<name>D8LDG8_ECTSI</name>
<feature type="chain" id="PRO_5003116982" description="NAD(P)-binding domain-containing protein" evidence="2">
    <location>
        <begin position="27"/>
        <end position="371"/>
    </location>
</feature>
<protein>
    <recommendedName>
        <fullName evidence="3">NAD(P)-binding domain-containing protein</fullName>
    </recommendedName>
</protein>
<dbReference type="OMA" id="VGLSNMM"/>
<sequence>MMSACGRQWLLGLILTVGSSIKPSSAWVIGPTAARSHVTHRQQRATATGRSSGSSITTMRATPSPGGDDDTAGIPASMSRGEWLRVGASLAAMAPVFALGKEDASAATSSDVTVLGAGGKTGRECVEYLASKGTGVRAVARSLTNKEGEPLAFTTTKGITMETADVTVPSSLPGVIKGASAVIFASSASKQGGSAKAVDYEGVVNVAKACLEAKVPRLVVVSSGGVATPESSIYKFLNLFGEIMSWKIQGEDQLRSMYAAQDVCHYTIVRPGGLTLDPPRGVGAIELNQGDTKSGRIARADVARVCVESIYSRNAEDCTLECYYKDTAKPLAAVGVSNILKQKTDDTAKSFGTESTGDTWDALFSGLKHDA</sequence>
<evidence type="ECO:0000313" key="5">
    <source>
        <dbReference type="Proteomes" id="UP000002630"/>
    </source>
</evidence>
<dbReference type="Pfam" id="PF13460">
    <property type="entry name" value="NAD_binding_10"/>
    <property type="match status" value="1"/>
</dbReference>
<dbReference type="PANTHER" id="PTHR15020">
    <property type="entry name" value="FLAVIN REDUCTASE-RELATED"/>
    <property type="match status" value="1"/>
</dbReference>
<dbReference type="EMBL" id="FN649735">
    <property type="protein sequence ID" value="CBN74033.1"/>
    <property type="molecule type" value="Genomic_DNA"/>
</dbReference>
<gene>
    <name evidence="4" type="ORF">Esi_0012_0056</name>
</gene>
<feature type="domain" description="NAD(P)-binding" evidence="3">
    <location>
        <begin position="116"/>
        <end position="310"/>
    </location>
</feature>
<feature type="region of interest" description="Disordered" evidence="1">
    <location>
        <begin position="33"/>
        <end position="72"/>
    </location>
</feature>
<accession>D8LDG8</accession>
<dbReference type="EMBL" id="FN647877">
    <property type="protein sequence ID" value="CBN74033.1"/>
    <property type="molecule type" value="Genomic_DNA"/>
</dbReference>
<keyword evidence="2" id="KW-0732">Signal</keyword>
<feature type="compositionally biased region" description="Polar residues" evidence="1">
    <location>
        <begin position="44"/>
        <end position="61"/>
    </location>
</feature>
<dbReference type="OrthoDB" id="419598at2759"/>
<evidence type="ECO:0000256" key="2">
    <source>
        <dbReference type="SAM" id="SignalP"/>
    </source>
</evidence>
<dbReference type="SUPFAM" id="SSF51735">
    <property type="entry name" value="NAD(P)-binding Rossmann-fold domains"/>
    <property type="match status" value="1"/>
</dbReference>
<organism evidence="4 5">
    <name type="scientific">Ectocarpus siliculosus</name>
    <name type="common">Brown alga</name>
    <name type="synonym">Conferva siliculosa</name>
    <dbReference type="NCBI Taxonomy" id="2880"/>
    <lineage>
        <taxon>Eukaryota</taxon>
        <taxon>Sar</taxon>
        <taxon>Stramenopiles</taxon>
        <taxon>Ochrophyta</taxon>
        <taxon>PX clade</taxon>
        <taxon>Phaeophyceae</taxon>
        <taxon>Ectocarpales</taxon>
        <taxon>Ectocarpaceae</taxon>
        <taxon>Ectocarpus</taxon>
    </lineage>
</organism>
<proteinExistence type="predicted"/>
<evidence type="ECO:0000256" key="1">
    <source>
        <dbReference type="SAM" id="MobiDB-lite"/>
    </source>
</evidence>
<keyword evidence="5" id="KW-1185">Reference proteome</keyword>
<evidence type="ECO:0000259" key="3">
    <source>
        <dbReference type="Pfam" id="PF13460"/>
    </source>
</evidence>
<dbReference type="InterPro" id="IPR036291">
    <property type="entry name" value="NAD(P)-bd_dom_sf"/>
</dbReference>
<dbReference type="eggNOG" id="KOG1203">
    <property type="taxonomic scope" value="Eukaryota"/>
</dbReference>
<dbReference type="Gene3D" id="3.40.50.720">
    <property type="entry name" value="NAD(P)-binding Rossmann-like Domain"/>
    <property type="match status" value="1"/>
</dbReference>
<dbReference type="AlphaFoldDB" id="D8LDG8"/>
<evidence type="ECO:0000313" key="4">
    <source>
        <dbReference type="EMBL" id="CBN74033.1"/>
    </source>
</evidence>
<dbReference type="Proteomes" id="UP000002630">
    <property type="component" value="Linkage Group LG10"/>
</dbReference>
<feature type="signal peptide" evidence="2">
    <location>
        <begin position="1"/>
        <end position="26"/>
    </location>
</feature>
<dbReference type="PANTHER" id="PTHR15020:SF11">
    <property type="entry name" value="OS06G0360300 PROTEIN"/>
    <property type="match status" value="1"/>
</dbReference>
<reference evidence="4 5" key="1">
    <citation type="journal article" date="2010" name="Nature">
        <title>The Ectocarpus genome and the independent evolution of multicellularity in brown algae.</title>
        <authorList>
            <person name="Cock J.M."/>
            <person name="Sterck L."/>
            <person name="Rouze P."/>
            <person name="Scornet D."/>
            <person name="Allen A.E."/>
            <person name="Amoutzias G."/>
            <person name="Anthouard V."/>
            <person name="Artiguenave F."/>
            <person name="Aury J.M."/>
            <person name="Badger J.H."/>
            <person name="Beszteri B."/>
            <person name="Billiau K."/>
            <person name="Bonnet E."/>
            <person name="Bothwell J.H."/>
            <person name="Bowler C."/>
            <person name="Boyen C."/>
            <person name="Brownlee C."/>
            <person name="Carrano C.J."/>
            <person name="Charrier B."/>
            <person name="Cho G.Y."/>
            <person name="Coelho S.M."/>
            <person name="Collen J."/>
            <person name="Corre E."/>
            <person name="Da Silva C."/>
            <person name="Delage L."/>
            <person name="Delaroque N."/>
            <person name="Dittami S.M."/>
            <person name="Doulbeau S."/>
            <person name="Elias M."/>
            <person name="Farnham G."/>
            <person name="Gachon C.M."/>
            <person name="Gschloessl B."/>
            <person name="Heesch S."/>
            <person name="Jabbari K."/>
            <person name="Jubin C."/>
            <person name="Kawai H."/>
            <person name="Kimura K."/>
            <person name="Kloareg B."/>
            <person name="Kupper F.C."/>
            <person name="Lang D."/>
            <person name="Le Bail A."/>
            <person name="Leblanc C."/>
            <person name="Lerouge P."/>
            <person name="Lohr M."/>
            <person name="Lopez P.J."/>
            <person name="Martens C."/>
            <person name="Maumus F."/>
            <person name="Michel G."/>
            <person name="Miranda-Saavedra D."/>
            <person name="Morales J."/>
            <person name="Moreau H."/>
            <person name="Motomura T."/>
            <person name="Nagasato C."/>
            <person name="Napoli C.A."/>
            <person name="Nelson D.R."/>
            <person name="Nyvall-Collen P."/>
            <person name="Peters A.F."/>
            <person name="Pommier C."/>
            <person name="Potin P."/>
            <person name="Poulain J."/>
            <person name="Quesneville H."/>
            <person name="Read B."/>
            <person name="Rensing S.A."/>
            <person name="Ritter A."/>
            <person name="Rousvoal S."/>
            <person name="Samanta M."/>
            <person name="Samson G."/>
            <person name="Schroeder D.C."/>
            <person name="Segurens B."/>
            <person name="Strittmatter M."/>
            <person name="Tonon T."/>
            <person name="Tregear J.W."/>
            <person name="Valentin K."/>
            <person name="von Dassow P."/>
            <person name="Yamagishi T."/>
            <person name="Van de Peer Y."/>
            <person name="Wincker P."/>
        </authorList>
    </citation>
    <scope>NUCLEOTIDE SEQUENCE [LARGE SCALE GENOMIC DNA]</scope>
    <source>
        <strain evidence="5">Ec32 / CCAP1310/4</strain>
    </source>
</reference>
<dbReference type="InterPro" id="IPR016040">
    <property type="entry name" value="NAD(P)-bd_dom"/>
</dbReference>
<dbReference type="STRING" id="2880.D8LDG8"/>